<dbReference type="InterPro" id="IPR021229">
    <property type="entry name" value="DUF2800"/>
</dbReference>
<reference evidence="1 2" key="1">
    <citation type="submission" date="2020-03" db="EMBL/GenBank/DDBJ databases">
        <title>Soil Listeria distribution.</title>
        <authorList>
            <person name="Liao J."/>
            <person name="Wiedmann M."/>
        </authorList>
    </citation>
    <scope>NUCLEOTIDE SEQUENCE [LARGE SCALE GENOMIC DNA]</scope>
    <source>
        <strain evidence="1 2">FSL L7-0741</strain>
    </source>
</reference>
<dbReference type="Gene3D" id="3.90.320.10">
    <property type="match status" value="1"/>
</dbReference>
<evidence type="ECO:0000313" key="1">
    <source>
        <dbReference type="EMBL" id="MBC1937157.1"/>
    </source>
</evidence>
<gene>
    <name evidence="1" type="ORF">HCA69_12320</name>
</gene>
<accession>A0A7X0Y689</accession>
<proteinExistence type="predicted"/>
<evidence type="ECO:0000313" key="2">
    <source>
        <dbReference type="Proteomes" id="UP000535908"/>
    </source>
</evidence>
<dbReference type="RefSeq" id="WP_185526689.1">
    <property type="nucleotide sequence ID" value="NZ_JAARWN010000014.1"/>
</dbReference>
<dbReference type="EMBL" id="JAARWN010000014">
    <property type="protein sequence ID" value="MBC1937157.1"/>
    <property type="molecule type" value="Genomic_DNA"/>
</dbReference>
<comment type="caution">
    <text evidence="1">The sequence shown here is derived from an EMBL/GenBank/DDBJ whole genome shotgun (WGS) entry which is preliminary data.</text>
</comment>
<dbReference type="Proteomes" id="UP000535908">
    <property type="component" value="Unassembled WGS sequence"/>
</dbReference>
<protein>
    <submittedName>
        <fullName evidence="1">DUF2800 domain-containing protein</fullName>
    </submittedName>
</protein>
<dbReference type="AlphaFoldDB" id="A0A7X0Y689"/>
<dbReference type="Pfam" id="PF10926">
    <property type="entry name" value="DUF2800"/>
    <property type="match status" value="1"/>
</dbReference>
<dbReference type="InterPro" id="IPR011604">
    <property type="entry name" value="PDDEXK-like_dom_sf"/>
</dbReference>
<organism evidence="1 2">
    <name type="scientific">Listeria grandensis</name>
    <dbReference type="NCBI Taxonomy" id="1494963"/>
    <lineage>
        <taxon>Bacteria</taxon>
        <taxon>Bacillati</taxon>
        <taxon>Bacillota</taxon>
        <taxon>Bacilli</taxon>
        <taxon>Bacillales</taxon>
        <taxon>Listeriaceae</taxon>
        <taxon>Listeria</taxon>
    </lineage>
</organism>
<name>A0A7X0Y689_9LIST</name>
<sequence>MPEIHAKLSASGAKRWLTCPGSVRLEEGFEDSSSVFAEEGTAAHTLSEYKLLHQTGKISKLAYTKRYNKFKRENEHYSKSMDDYTDDYVSYVLEQYNAYPNAFIELEKRVDFSRWVPEGFGTSDVVIISEGVLEVIDLKYGKGVAVSAEENPQAMLYGLGAYNEYDMLYDFEKVRMTIVQPRLDDTSTYEVTLDELLAWGDEFVKPRAELAASGEGDCVPSEDGCRFCKAKAVCKARAEKNLETARHDFDEEPGKLSKEEISEILLQAPEIKKWIEHVETYALEQARDHGENFPDMKLVEGRSNRVITDKDKAADLLHDAGQTDIFKPRELLAITKLEKAIGKEIFNEVLSDLIIKPPGKPALVSVKDKRPELNSLASAIDDFEDDLL</sequence>